<dbReference type="GO" id="GO:0070403">
    <property type="term" value="F:NAD+ binding"/>
    <property type="evidence" value="ECO:0007669"/>
    <property type="project" value="InterPro"/>
</dbReference>
<dbReference type="PROSITE" id="PS51176">
    <property type="entry name" value="PDH_ADH"/>
    <property type="match status" value="1"/>
</dbReference>
<dbReference type="AlphaFoldDB" id="A0A1U9NNC1"/>
<dbReference type="SUPFAM" id="SSF48179">
    <property type="entry name" value="6-phosphogluconate dehydrogenase C-terminal domain-like"/>
    <property type="match status" value="1"/>
</dbReference>
<dbReference type="Gene3D" id="3.40.50.720">
    <property type="entry name" value="NAD(P)-binding Rossmann-like Domain"/>
    <property type="match status" value="1"/>
</dbReference>
<evidence type="ECO:0000259" key="2">
    <source>
        <dbReference type="PROSITE" id="PS51176"/>
    </source>
</evidence>
<organism evidence="3 4">
    <name type="scientific">Anaerohalosphaera lusitana</name>
    <dbReference type="NCBI Taxonomy" id="1936003"/>
    <lineage>
        <taxon>Bacteria</taxon>
        <taxon>Pseudomonadati</taxon>
        <taxon>Planctomycetota</taxon>
        <taxon>Phycisphaerae</taxon>
        <taxon>Sedimentisphaerales</taxon>
        <taxon>Anaerohalosphaeraceae</taxon>
        <taxon>Anaerohalosphaera</taxon>
    </lineage>
</organism>
<dbReference type="Pfam" id="PF20463">
    <property type="entry name" value="PDH_C"/>
    <property type="match status" value="1"/>
</dbReference>
<dbReference type="STRING" id="1936003.STSP2_02194"/>
<dbReference type="GO" id="GO:0006571">
    <property type="term" value="P:tyrosine biosynthetic process"/>
    <property type="evidence" value="ECO:0007669"/>
    <property type="project" value="InterPro"/>
</dbReference>
<dbReference type="InterPro" id="IPR046825">
    <property type="entry name" value="PDH_C"/>
</dbReference>
<dbReference type="InterPro" id="IPR050812">
    <property type="entry name" value="Preph/Arog_dehydrog"/>
</dbReference>
<sequence length="290" mass="31735">MKNLQQITVIGMGLLGGSVTLSILRSLNGVKAVGYSHRESTRNRARELCIASEIADDMNEAVKGADIVILATPIYTFERIFKEIASSIKPGAIITDVGSTKVLPHRWGEKIFSKDVAYVGSHPIAGSEKSGVDYARDDLLVGAKCIVTRKKKTNEEAVKTLVQFWAALGSRVSVMSPAEHDRIFGSVSHLPHVVAVALVNASNFEQLKYAGKGFIDTSRIASGPSNVWSDILLSNTSNTARGIDRMIKQLSTIKEAIEKDDQRKLANLLEKARTKRAELIDYKISKKELL</sequence>
<dbReference type="EMBL" id="CP019791">
    <property type="protein sequence ID" value="AQT69016.1"/>
    <property type="molecule type" value="Genomic_DNA"/>
</dbReference>
<dbReference type="Gene3D" id="1.10.3660.10">
    <property type="entry name" value="6-phosphogluconate dehydrogenase C-terminal like domain"/>
    <property type="match status" value="1"/>
</dbReference>
<dbReference type="SUPFAM" id="SSF51735">
    <property type="entry name" value="NAD(P)-binding Rossmann-fold domains"/>
    <property type="match status" value="1"/>
</dbReference>
<dbReference type="InterPro" id="IPR036291">
    <property type="entry name" value="NAD(P)-bd_dom_sf"/>
</dbReference>
<dbReference type="GO" id="GO:0008977">
    <property type="term" value="F:prephenate dehydrogenase (NAD+) activity"/>
    <property type="evidence" value="ECO:0007669"/>
    <property type="project" value="InterPro"/>
</dbReference>
<accession>A0A1U9NNC1</accession>
<proteinExistence type="predicted"/>
<evidence type="ECO:0000313" key="3">
    <source>
        <dbReference type="EMBL" id="AQT69016.1"/>
    </source>
</evidence>
<dbReference type="PANTHER" id="PTHR21363">
    <property type="entry name" value="PREPHENATE DEHYDROGENASE"/>
    <property type="match status" value="1"/>
</dbReference>
<keyword evidence="4" id="KW-1185">Reference proteome</keyword>
<dbReference type="Pfam" id="PF02153">
    <property type="entry name" value="PDH_N"/>
    <property type="match status" value="1"/>
</dbReference>
<dbReference type="InterPro" id="IPR003099">
    <property type="entry name" value="Prephen_DH"/>
</dbReference>
<gene>
    <name evidence="3" type="primary">tyrC</name>
    <name evidence="3" type="ORF">STSP2_02194</name>
</gene>
<dbReference type="GO" id="GO:0047794">
    <property type="term" value="F:cyclohexadienyl dehydrogenase activity"/>
    <property type="evidence" value="ECO:0007669"/>
    <property type="project" value="UniProtKB-EC"/>
</dbReference>
<dbReference type="EC" id="1.3.1.43" evidence="3"/>
<dbReference type="KEGG" id="alus:STSP2_02194"/>
<dbReference type="InterPro" id="IPR046826">
    <property type="entry name" value="PDH_N"/>
</dbReference>
<reference evidence="4" key="1">
    <citation type="submission" date="2017-02" db="EMBL/GenBank/DDBJ databases">
        <title>Comparative genomics and description of representatives of a novel lineage of planctomycetes thriving in anoxic sediments.</title>
        <authorList>
            <person name="Spring S."/>
            <person name="Bunk B."/>
            <person name="Sproer C."/>
        </authorList>
    </citation>
    <scope>NUCLEOTIDE SEQUENCE [LARGE SCALE GENOMIC DNA]</scope>
    <source>
        <strain evidence="4">ST-NAGAB-D1</strain>
    </source>
</reference>
<evidence type="ECO:0000256" key="1">
    <source>
        <dbReference type="ARBA" id="ARBA00023002"/>
    </source>
</evidence>
<dbReference type="PANTHER" id="PTHR21363:SF0">
    <property type="entry name" value="PREPHENATE DEHYDROGENASE [NADP(+)]"/>
    <property type="match status" value="1"/>
</dbReference>
<dbReference type="GO" id="GO:0004665">
    <property type="term" value="F:prephenate dehydrogenase (NADP+) activity"/>
    <property type="evidence" value="ECO:0007669"/>
    <property type="project" value="InterPro"/>
</dbReference>
<dbReference type="Proteomes" id="UP000189674">
    <property type="component" value="Chromosome"/>
</dbReference>
<dbReference type="RefSeq" id="WP_169853137.1">
    <property type="nucleotide sequence ID" value="NZ_CP019791.1"/>
</dbReference>
<name>A0A1U9NNC1_9BACT</name>
<keyword evidence="1 3" id="KW-0560">Oxidoreductase</keyword>
<protein>
    <submittedName>
        <fullName evidence="3">Arogenate dehydrogenase</fullName>
        <ecNumber evidence="3">1.3.1.43</ecNumber>
    </submittedName>
</protein>
<evidence type="ECO:0000313" key="4">
    <source>
        <dbReference type="Proteomes" id="UP000189674"/>
    </source>
</evidence>
<feature type="domain" description="Prephenate/arogenate dehydrogenase" evidence="2">
    <location>
        <begin position="5"/>
        <end position="287"/>
    </location>
</feature>
<dbReference type="InterPro" id="IPR008927">
    <property type="entry name" value="6-PGluconate_DH-like_C_sf"/>
</dbReference>
<dbReference type="FunFam" id="3.40.50.720:FF:000208">
    <property type="entry name" value="Prephenate dehydrogenase"/>
    <property type="match status" value="1"/>
</dbReference>